<feature type="chain" id="PRO_5014967106" evidence="1">
    <location>
        <begin position="19"/>
        <end position="68"/>
    </location>
</feature>
<sequence length="68" mass="7901">MPRVSAAFFSLLFLSVWAASVRLWMRMREGECAQRTKRKKKKHNFVPFFAIPSFFSSSQSNPFPNTCP</sequence>
<dbReference type="AlphaFoldDB" id="A0A2M4DBN4"/>
<dbReference type="EMBL" id="GGFL01010832">
    <property type="protein sequence ID" value="MBW75010.1"/>
    <property type="molecule type" value="Transcribed_RNA"/>
</dbReference>
<evidence type="ECO:0000313" key="2">
    <source>
        <dbReference type="EMBL" id="MBW75010.1"/>
    </source>
</evidence>
<feature type="signal peptide" evidence="1">
    <location>
        <begin position="1"/>
        <end position="18"/>
    </location>
</feature>
<keyword evidence="1" id="KW-0732">Signal</keyword>
<reference evidence="2" key="1">
    <citation type="submission" date="2018-01" db="EMBL/GenBank/DDBJ databases">
        <title>An insight into the sialome of Amazonian anophelines.</title>
        <authorList>
            <person name="Ribeiro J.M."/>
            <person name="Scarpassa V."/>
            <person name="Calvo E."/>
        </authorList>
    </citation>
    <scope>NUCLEOTIDE SEQUENCE</scope>
</reference>
<proteinExistence type="predicted"/>
<evidence type="ECO:0000256" key="1">
    <source>
        <dbReference type="SAM" id="SignalP"/>
    </source>
</evidence>
<protein>
    <submittedName>
        <fullName evidence="2">Putative secreted protein</fullName>
    </submittedName>
</protein>
<name>A0A2M4DBN4_ANODA</name>
<organism evidence="2">
    <name type="scientific">Anopheles darlingi</name>
    <name type="common">Mosquito</name>
    <dbReference type="NCBI Taxonomy" id="43151"/>
    <lineage>
        <taxon>Eukaryota</taxon>
        <taxon>Metazoa</taxon>
        <taxon>Ecdysozoa</taxon>
        <taxon>Arthropoda</taxon>
        <taxon>Hexapoda</taxon>
        <taxon>Insecta</taxon>
        <taxon>Pterygota</taxon>
        <taxon>Neoptera</taxon>
        <taxon>Endopterygota</taxon>
        <taxon>Diptera</taxon>
        <taxon>Nematocera</taxon>
        <taxon>Culicoidea</taxon>
        <taxon>Culicidae</taxon>
        <taxon>Anophelinae</taxon>
        <taxon>Anopheles</taxon>
    </lineage>
</organism>
<accession>A0A2M4DBN4</accession>